<proteinExistence type="predicted"/>
<dbReference type="InterPro" id="IPR029063">
    <property type="entry name" value="SAM-dependent_MTases_sf"/>
</dbReference>
<dbReference type="PANTHER" id="PTHR43591">
    <property type="entry name" value="METHYLTRANSFERASE"/>
    <property type="match status" value="1"/>
</dbReference>
<dbReference type="CDD" id="cd02440">
    <property type="entry name" value="AdoMet_MTases"/>
    <property type="match status" value="1"/>
</dbReference>
<reference evidence="2" key="1">
    <citation type="submission" date="2024-03" db="EMBL/GenBank/DDBJ databases">
        <title>Eukaryotic viruses encode the ribosomal protein eL40.</title>
        <authorList>
            <person name="Thomy J."/>
            <person name="Schvarcz C.R."/>
            <person name="McBeain K.A."/>
            <person name="Edwards K.F."/>
            <person name="Steward G.F."/>
        </authorList>
    </citation>
    <scope>NUCLEOTIDE SEQUENCE</scope>
    <source>
        <strain evidence="2">FloV-SA2</strain>
    </source>
</reference>
<name>A0AB39JCH8_9VIRU</name>
<evidence type="ECO:0000259" key="1">
    <source>
        <dbReference type="Pfam" id="PF13649"/>
    </source>
</evidence>
<dbReference type="Pfam" id="PF13649">
    <property type="entry name" value="Methyltransf_25"/>
    <property type="match status" value="1"/>
</dbReference>
<protein>
    <submittedName>
        <fullName evidence="2">Methyltransferase Domain Protein Containing</fullName>
    </submittedName>
</protein>
<dbReference type="EMBL" id="PP542043">
    <property type="protein sequence ID" value="XDO02367.1"/>
    <property type="molecule type" value="Genomic_DNA"/>
</dbReference>
<keyword evidence="2" id="KW-0808">Transferase</keyword>
<sequence>MYPLYLLLVPSLLPYYYDNRIHSLGNIGIGGKIHSELSPFSTKVIDYLRYNNVDIRKEILSDYSKYDILDLCCGTGMSTMEKCTGIDTSPEMLNVANRYFPNKKFYLGNAESFISKDKDKYDIVTCMFAMHEMPKYAQKNIIKNAKKLAKKEVIIVDIASNYNDINYFMLKGEPYLLDYLNNIDDILKDFKKTIYIPNRVHIWKLKI</sequence>
<dbReference type="GO" id="GO:0032259">
    <property type="term" value="P:methylation"/>
    <property type="evidence" value="ECO:0007669"/>
    <property type="project" value="UniProtKB-KW"/>
</dbReference>
<dbReference type="InterPro" id="IPR041698">
    <property type="entry name" value="Methyltransf_25"/>
</dbReference>
<dbReference type="SUPFAM" id="SSF53335">
    <property type="entry name" value="S-adenosyl-L-methionine-dependent methyltransferases"/>
    <property type="match status" value="1"/>
</dbReference>
<organism evidence="2">
    <name type="scientific">Florenciella sp. virus SA2</name>
    <dbReference type="NCBI Taxonomy" id="3240092"/>
    <lineage>
        <taxon>Viruses</taxon>
    </lineage>
</organism>
<evidence type="ECO:0000313" key="2">
    <source>
        <dbReference type="EMBL" id="XDO02367.1"/>
    </source>
</evidence>
<feature type="domain" description="Methyltransferase" evidence="1">
    <location>
        <begin position="68"/>
        <end position="151"/>
    </location>
</feature>
<accession>A0AB39JCH8</accession>
<dbReference type="PANTHER" id="PTHR43591:SF110">
    <property type="entry name" value="RHODANESE DOMAIN-CONTAINING PROTEIN"/>
    <property type="match status" value="1"/>
</dbReference>
<gene>
    <name evidence="2" type="ORF">FloV-SA2_00552</name>
</gene>
<keyword evidence="2" id="KW-0489">Methyltransferase</keyword>
<dbReference type="Gene3D" id="3.40.50.150">
    <property type="entry name" value="Vaccinia Virus protein VP39"/>
    <property type="match status" value="1"/>
</dbReference>
<dbReference type="GO" id="GO:0008168">
    <property type="term" value="F:methyltransferase activity"/>
    <property type="evidence" value="ECO:0007669"/>
    <property type="project" value="UniProtKB-KW"/>
</dbReference>